<evidence type="ECO:0000256" key="1">
    <source>
        <dbReference type="ARBA" id="ARBA00004123"/>
    </source>
</evidence>
<keyword evidence="2" id="KW-0805">Transcription regulation</keyword>
<dbReference type="PROSITE" id="PS50863">
    <property type="entry name" value="B3"/>
    <property type="match status" value="2"/>
</dbReference>
<dbReference type="CDD" id="cd10017">
    <property type="entry name" value="B3_DNA"/>
    <property type="match status" value="2"/>
</dbReference>
<comment type="subcellular location">
    <subcellularLocation>
        <location evidence="1">Nucleus</location>
    </subcellularLocation>
</comment>
<dbReference type="GO" id="GO:0003677">
    <property type="term" value="F:DNA binding"/>
    <property type="evidence" value="ECO:0007669"/>
    <property type="project" value="UniProtKB-KW"/>
</dbReference>
<keyword evidence="8" id="KW-1185">Reference proteome</keyword>
<protein>
    <submittedName>
        <fullName evidence="9">B3 domain-containing transcription factor VRN1-like</fullName>
    </submittedName>
</protein>
<keyword evidence="5" id="KW-0539">Nucleus</keyword>
<dbReference type="Proteomes" id="UP000694853">
    <property type="component" value="Unplaced"/>
</dbReference>
<dbReference type="AlphaFoldDB" id="A0A8B8JV97"/>
<reference evidence="8" key="1">
    <citation type="journal article" date="2019" name="Toxins">
        <title>Detection of Abrin-Like and Prepropulchellin-Like Toxin Genes and Transcripts Using Whole Genome Sequencing and Full-Length Transcript Sequencing of Abrus precatorius.</title>
        <authorList>
            <person name="Hovde B.T."/>
            <person name="Daligault H.E."/>
            <person name="Hanschen E.R."/>
            <person name="Kunde Y.A."/>
            <person name="Johnson M.B."/>
            <person name="Starkenburg S.R."/>
            <person name="Johnson S.L."/>
        </authorList>
    </citation>
    <scope>NUCLEOTIDE SEQUENCE [LARGE SCALE GENOMIC DNA]</scope>
</reference>
<dbReference type="SMART" id="SM01019">
    <property type="entry name" value="B3"/>
    <property type="match status" value="2"/>
</dbReference>
<dbReference type="GeneID" id="113849508"/>
<dbReference type="PANTHER" id="PTHR31920">
    <property type="entry name" value="B3 DOMAIN-CONTAINING"/>
    <property type="match status" value="1"/>
</dbReference>
<dbReference type="KEGG" id="aprc:113849508"/>
<sequence>MTSGLSHGDGSHGNTTSKPTHFFRIILPDTLLHGKLRIPAKFVRKYGEHLSNTMFLKLSNGTEWKVNLEKREGNVWFEKGWKEFVECHSLAHGHFLVFRYDGTSHFHVLIFDMSTMEIDYPVNKVNRKRASNSEEIQPHKTRKTNGNNRDERNSNLQGTAFHQTFRDYKGRLKNSNEMKRNIDLHTERSAISKCVAREAARDTSFTMIIKSCHLNRKSLYLPKGSLKGYIKPGVQNVMLLVGNKSWTVTLIHYQNKSTSYFSANWSAFARENNLEKGDACLFQGLNNGDDIVMKVSISKRSSVKPEVVLT</sequence>
<evidence type="ECO:0000256" key="2">
    <source>
        <dbReference type="ARBA" id="ARBA00023015"/>
    </source>
</evidence>
<evidence type="ECO:0000256" key="3">
    <source>
        <dbReference type="ARBA" id="ARBA00023125"/>
    </source>
</evidence>
<proteinExistence type="predicted"/>
<feature type="domain" description="TF-B3" evidence="7">
    <location>
        <begin position="204"/>
        <end position="301"/>
    </location>
</feature>
<dbReference type="InterPro" id="IPR015300">
    <property type="entry name" value="DNA-bd_pseudobarrel_sf"/>
</dbReference>
<evidence type="ECO:0000313" key="9">
    <source>
        <dbReference type="RefSeq" id="XP_027335259.1"/>
    </source>
</evidence>
<dbReference type="SUPFAM" id="SSF101936">
    <property type="entry name" value="DNA-binding pseudobarrel domain"/>
    <property type="match status" value="2"/>
</dbReference>
<evidence type="ECO:0000259" key="7">
    <source>
        <dbReference type="PROSITE" id="PS50863"/>
    </source>
</evidence>
<evidence type="ECO:0000256" key="5">
    <source>
        <dbReference type="ARBA" id="ARBA00023242"/>
    </source>
</evidence>
<accession>A0A8B8JV97</accession>
<evidence type="ECO:0000313" key="8">
    <source>
        <dbReference type="Proteomes" id="UP000694853"/>
    </source>
</evidence>
<name>A0A8B8JV97_ABRPR</name>
<feature type="region of interest" description="Disordered" evidence="6">
    <location>
        <begin position="128"/>
        <end position="154"/>
    </location>
</feature>
<organism evidence="8 9">
    <name type="scientific">Abrus precatorius</name>
    <name type="common">Indian licorice</name>
    <name type="synonym">Glycine abrus</name>
    <dbReference type="NCBI Taxonomy" id="3816"/>
    <lineage>
        <taxon>Eukaryota</taxon>
        <taxon>Viridiplantae</taxon>
        <taxon>Streptophyta</taxon>
        <taxon>Embryophyta</taxon>
        <taxon>Tracheophyta</taxon>
        <taxon>Spermatophyta</taxon>
        <taxon>Magnoliopsida</taxon>
        <taxon>eudicotyledons</taxon>
        <taxon>Gunneridae</taxon>
        <taxon>Pentapetalae</taxon>
        <taxon>rosids</taxon>
        <taxon>fabids</taxon>
        <taxon>Fabales</taxon>
        <taxon>Fabaceae</taxon>
        <taxon>Papilionoideae</taxon>
        <taxon>50 kb inversion clade</taxon>
        <taxon>NPAAA clade</taxon>
        <taxon>indigoferoid/millettioid clade</taxon>
        <taxon>Abreae</taxon>
        <taxon>Abrus</taxon>
    </lineage>
</organism>
<dbReference type="Gene3D" id="2.40.330.10">
    <property type="entry name" value="DNA-binding pseudobarrel domain"/>
    <property type="match status" value="2"/>
</dbReference>
<dbReference type="RefSeq" id="XP_027335259.1">
    <property type="nucleotide sequence ID" value="XM_027479458.1"/>
</dbReference>
<reference evidence="9" key="2">
    <citation type="submission" date="2025-08" db="UniProtKB">
        <authorList>
            <consortium name="RefSeq"/>
        </authorList>
    </citation>
    <scope>IDENTIFICATION</scope>
    <source>
        <tissue evidence="9">Young leaves</tissue>
    </source>
</reference>
<dbReference type="Pfam" id="PF02362">
    <property type="entry name" value="B3"/>
    <property type="match status" value="2"/>
</dbReference>
<keyword evidence="3" id="KW-0238">DNA-binding</keyword>
<gene>
    <name evidence="9" type="primary">LOC113849508</name>
</gene>
<evidence type="ECO:0000256" key="4">
    <source>
        <dbReference type="ARBA" id="ARBA00023163"/>
    </source>
</evidence>
<evidence type="ECO:0000256" key="6">
    <source>
        <dbReference type="SAM" id="MobiDB-lite"/>
    </source>
</evidence>
<dbReference type="GO" id="GO:0005634">
    <property type="term" value="C:nucleus"/>
    <property type="evidence" value="ECO:0007669"/>
    <property type="project" value="UniProtKB-SubCell"/>
</dbReference>
<dbReference type="InterPro" id="IPR050655">
    <property type="entry name" value="Plant_B3_domain"/>
</dbReference>
<keyword evidence="4" id="KW-0804">Transcription</keyword>
<dbReference type="InterPro" id="IPR003340">
    <property type="entry name" value="B3_DNA-bd"/>
</dbReference>
<dbReference type="PANTHER" id="PTHR31920:SF108">
    <property type="entry name" value="B3 DOMAIN-CONTAINING TRANSCRIPTION FACTOR VRN1-LIKE"/>
    <property type="match status" value="1"/>
</dbReference>
<feature type="domain" description="TF-B3" evidence="7">
    <location>
        <begin position="21"/>
        <end position="114"/>
    </location>
</feature>
<dbReference type="OrthoDB" id="1429584at2759"/>